<proteinExistence type="predicted"/>
<accession>A0A182ZZL6</accession>
<gene>
    <name evidence="2" type="ORF">ECPE_LOCUS151</name>
</gene>
<reference evidence="2 3" key="2">
    <citation type="submission" date="2018-11" db="EMBL/GenBank/DDBJ databases">
        <authorList>
            <consortium name="Pathogen Informatics"/>
        </authorList>
    </citation>
    <scope>NUCLEOTIDE SEQUENCE [LARGE SCALE GENOMIC DNA]</scope>
    <source>
        <strain evidence="2 3">Egypt</strain>
    </source>
</reference>
<feature type="region of interest" description="Disordered" evidence="1">
    <location>
        <begin position="155"/>
        <end position="176"/>
    </location>
</feature>
<protein>
    <submittedName>
        <fullName evidence="4">SLC12 domain-containing protein</fullName>
    </submittedName>
</protein>
<sequence length="260" mass="28580">MLFTSLHPGGSVIAIDSWWDLIELTELRRLAHDHPILFVIVPPREVYEARKLARKTQSIPKIRAPSSATRETKPAPIMTRAWYRRSSAILRKDNSCLKQSRPSVELDNKSGSYNNSAKSTDRARGESSGANANGDSLNPTLLRKLLELPQLQGTVTTGDTENTYDRTGERESNLMSSTTDPINLLDQSEFHSKLLSILVHLGFLSQGTTQTTGLDHIQKSLQMDTSKAKSTGGPGLPRTVSGSIEPLDKIEGALVKYDNG</sequence>
<evidence type="ECO:0000313" key="3">
    <source>
        <dbReference type="Proteomes" id="UP000272942"/>
    </source>
</evidence>
<reference evidence="4" key="1">
    <citation type="submission" date="2016-06" db="UniProtKB">
        <authorList>
            <consortium name="WormBaseParasite"/>
        </authorList>
    </citation>
    <scope>IDENTIFICATION</scope>
</reference>
<dbReference type="EMBL" id="UZAN01000455">
    <property type="protein sequence ID" value="VDP19409.1"/>
    <property type="molecule type" value="Genomic_DNA"/>
</dbReference>
<dbReference type="WBParaSite" id="ECPE_0000015001-mRNA-1">
    <property type="protein sequence ID" value="ECPE_0000015001-mRNA-1"/>
    <property type="gene ID" value="ECPE_0000015001"/>
</dbReference>
<evidence type="ECO:0000256" key="1">
    <source>
        <dbReference type="SAM" id="MobiDB-lite"/>
    </source>
</evidence>
<keyword evidence="3" id="KW-1185">Reference proteome</keyword>
<organism evidence="4">
    <name type="scientific">Echinostoma caproni</name>
    <dbReference type="NCBI Taxonomy" id="27848"/>
    <lineage>
        <taxon>Eukaryota</taxon>
        <taxon>Metazoa</taxon>
        <taxon>Spiralia</taxon>
        <taxon>Lophotrochozoa</taxon>
        <taxon>Platyhelminthes</taxon>
        <taxon>Trematoda</taxon>
        <taxon>Digenea</taxon>
        <taxon>Plagiorchiida</taxon>
        <taxon>Echinostomata</taxon>
        <taxon>Echinostomatoidea</taxon>
        <taxon>Echinostomatidae</taxon>
        <taxon>Echinostoma</taxon>
    </lineage>
</organism>
<feature type="compositionally biased region" description="Polar residues" evidence="1">
    <location>
        <begin position="109"/>
        <end position="118"/>
    </location>
</feature>
<name>A0A182ZZL6_9TREM</name>
<feature type="compositionally biased region" description="Basic and acidic residues" evidence="1">
    <location>
        <begin position="163"/>
        <end position="172"/>
    </location>
</feature>
<dbReference type="AlphaFoldDB" id="A0A182ZZL6"/>
<evidence type="ECO:0000313" key="4">
    <source>
        <dbReference type="WBParaSite" id="ECPE_0000015001-mRNA-1"/>
    </source>
</evidence>
<dbReference type="Proteomes" id="UP000272942">
    <property type="component" value="Unassembled WGS sequence"/>
</dbReference>
<dbReference type="OrthoDB" id="10512050at2759"/>
<evidence type="ECO:0000313" key="2">
    <source>
        <dbReference type="EMBL" id="VDP19409.1"/>
    </source>
</evidence>
<feature type="region of interest" description="Disordered" evidence="1">
    <location>
        <begin position="94"/>
        <end position="137"/>
    </location>
</feature>